<dbReference type="SUPFAM" id="SSF50118">
    <property type="entry name" value="Cell growth inhibitor/plasmid maintenance toxic component"/>
    <property type="match status" value="1"/>
</dbReference>
<comment type="caution">
    <text evidence="3">The sequence shown here is derived from an EMBL/GenBank/DDBJ whole genome shotgun (WGS) entry which is preliminary data.</text>
</comment>
<dbReference type="GO" id="GO:0003677">
    <property type="term" value="F:DNA binding"/>
    <property type="evidence" value="ECO:0007669"/>
    <property type="project" value="InterPro"/>
</dbReference>
<dbReference type="PANTHER" id="PTHR33988:SF2">
    <property type="entry name" value="ENDORIBONUCLEASE MAZF"/>
    <property type="match status" value="1"/>
</dbReference>
<evidence type="ECO:0000256" key="1">
    <source>
        <dbReference type="ARBA" id="ARBA00007521"/>
    </source>
</evidence>
<dbReference type="Gene3D" id="2.30.30.110">
    <property type="match status" value="1"/>
</dbReference>
<evidence type="ECO:0000256" key="2">
    <source>
        <dbReference type="ARBA" id="ARBA00022649"/>
    </source>
</evidence>
<dbReference type="RefSeq" id="WP_003330427.1">
    <property type="nucleotide sequence ID" value="NZ_AJLR01000042.1"/>
</dbReference>
<dbReference type="GO" id="GO:0004521">
    <property type="term" value="F:RNA endonuclease activity"/>
    <property type="evidence" value="ECO:0007669"/>
    <property type="project" value="TreeGrafter"/>
</dbReference>
<comment type="similarity">
    <text evidence="1">Belongs to the PemK/MazF family.</text>
</comment>
<keyword evidence="2" id="KW-1277">Toxin-antitoxin system</keyword>
<dbReference type="Proteomes" id="UP000006315">
    <property type="component" value="Unassembled WGS sequence"/>
</dbReference>
<organism evidence="3 4">
    <name type="scientific">Schinkia azotoformans LMG 9581</name>
    <dbReference type="NCBI Taxonomy" id="1131731"/>
    <lineage>
        <taxon>Bacteria</taxon>
        <taxon>Bacillati</taxon>
        <taxon>Bacillota</taxon>
        <taxon>Bacilli</taxon>
        <taxon>Bacillales</taxon>
        <taxon>Bacillaceae</taxon>
        <taxon>Calidifontibacillus/Schinkia group</taxon>
        <taxon>Schinkia</taxon>
    </lineage>
</organism>
<dbReference type="AlphaFoldDB" id="K6D6C9"/>
<proteinExistence type="inferred from homology"/>
<dbReference type="PANTHER" id="PTHR33988">
    <property type="entry name" value="ENDORIBONUCLEASE MAZF-RELATED"/>
    <property type="match status" value="1"/>
</dbReference>
<dbReference type="GO" id="GO:0006402">
    <property type="term" value="P:mRNA catabolic process"/>
    <property type="evidence" value="ECO:0007669"/>
    <property type="project" value="TreeGrafter"/>
</dbReference>
<reference evidence="3 4" key="1">
    <citation type="journal article" date="2012" name="Front. Microbiol.">
        <title>Redundancy and modularity in membrane-associated dissimilatory nitrate reduction in Bacillus.</title>
        <authorList>
            <person name="Heylen K."/>
            <person name="Keltjens J."/>
        </authorList>
    </citation>
    <scope>NUCLEOTIDE SEQUENCE [LARGE SCALE GENOMIC DNA]</scope>
    <source>
        <strain evidence="3 4">LMG 9581</strain>
    </source>
</reference>
<evidence type="ECO:0000313" key="4">
    <source>
        <dbReference type="Proteomes" id="UP000006315"/>
    </source>
</evidence>
<dbReference type="GO" id="GO:0016075">
    <property type="term" value="P:rRNA catabolic process"/>
    <property type="evidence" value="ECO:0007669"/>
    <property type="project" value="TreeGrafter"/>
</dbReference>
<keyword evidence="4" id="KW-1185">Reference proteome</keyword>
<accession>K6D6C9</accession>
<dbReference type="InterPro" id="IPR011067">
    <property type="entry name" value="Plasmid_toxin/cell-grow_inhib"/>
</dbReference>
<dbReference type="EMBL" id="AJLR01000042">
    <property type="protein sequence ID" value="EKN68057.1"/>
    <property type="molecule type" value="Genomic_DNA"/>
</dbReference>
<dbReference type="Pfam" id="PF02452">
    <property type="entry name" value="PemK_toxin"/>
    <property type="match status" value="1"/>
</dbReference>
<protein>
    <submittedName>
        <fullName evidence="3">MazF family transcriptional regulator</fullName>
    </submittedName>
</protein>
<dbReference type="STRING" id="1131731.BAZO_06054"/>
<dbReference type="InterPro" id="IPR003477">
    <property type="entry name" value="PemK-like"/>
</dbReference>
<gene>
    <name evidence="3" type="ORF">BAZO_06054</name>
</gene>
<name>K6D6C9_SCHAZ</name>
<sequence>MDCLEFLGLPTVLHKEKKLKEMDSNEKSKLLQQQENSIILNWDSCDIETQNRLKQQLGSIDKQILHYDQLLSFSNWTFSKYTYEERKQKQMYQWDIFYCELGHNIGTEKNKTRPVLIIQKTKGYLNAKTIMIAPITIGENFTNLYKHEILIDHTERGKIRGKIDLSHIRSIDRSRLDEKYSDRLLKENEYISRFGKGNYETTQSKVNKALKRLFSIDE</sequence>
<dbReference type="PATRIC" id="fig|1131731.3.peg.1260"/>
<evidence type="ECO:0000313" key="3">
    <source>
        <dbReference type="EMBL" id="EKN68057.1"/>
    </source>
</evidence>